<dbReference type="EMBL" id="KZ293652">
    <property type="protein sequence ID" value="PBK95122.1"/>
    <property type="molecule type" value="Genomic_DNA"/>
</dbReference>
<evidence type="ECO:0000256" key="1">
    <source>
        <dbReference type="SAM" id="Phobius"/>
    </source>
</evidence>
<sequence>MGHARARVSGVKTDRNISCSHESRRTNLFGCIVLCWFDFYVLYTCYSLICNIGHLNDVSLLLSDLKMLIRSQTIAPRHTRQR</sequence>
<feature type="transmembrane region" description="Helical" evidence="1">
    <location>
        <begin position="28"/>
        <end position="49"/>
    </location>
</feature>
<accession>A0A2H3DUI2</accession>
<evidence type="ECO:0000313" key="2">
    <source>
        <dbReference type="EMBL" id="PBK95122.1"/>
    </source>
</evidence>
<name>A0A2H3DUI2_ARMGA</name>
<gene>
    <name evidence="2" type="ORF">ARMGADRAFT_787188</name>
</gene>
<evidence type="ECO:0000313" key="3">
    <source>
        <dbReference type="Proteomes" id="UP000217790"/>
    </source>
</evidence>
<keyword evidence="1" id="KW-0812">Transmembrane</keyword>
<organism evidence="2 3">
    <name type="scientific">Armillaria gallica</name>
    <name type="common">Bulbous honey fungus</name>
    <name type="synonym">Armillaria bulbosa</name>
    <dbReference type="NCBI Taxonomy" id="47427"/>
    <lineage>
        <taxon>Eukaryota</taxon>
        <taxon>Fungi</taxon>
        <taxon>Dikarya</taxon>
        <taxon>Basidiomycota</taxon>
        <taxon>Agaricomycotina</taxon>
        <taxon>Agaricomycetes</taxon>
        <taxon>Agaricomycetidae</taxon>
        <taxon>Agaricales</taxon>
        <taxon>Marasmiineae</taxon>
        <taxon>Physalacriaceae</taxon>
        <taxon>Armillaria</taxon>
    </lineage>
</organism>
<keyword evidence="1" id="KW-0472">Membrane</keyword>
<dbReference type="AlphaFoldDB" id="A0A2H3DUI2"/>
<dbReference type="InParanoid" id="A0A2H3DUI2"/>
<protein>
    <submittedName>
        <fullName evidence="2">Uncharacterized protein</fullName>
    </submittedName>
</protein>
<keyword evidence="1" id="KW-1133">Transmembrane helix</keyword>
<keyword evidence="3" id="KW-1185">Reference proteome</keyword>
<proteinExistence type="predicted"/>
<reference evidence="3" key="1">
    <citation type="journal article" date="2017" name="Nat. Ecol. Evol.">
        <title>Genome expansion and lineage-specific genetic innovations in the forest pathogenic fungi Armillaria.</title>
        <authorList>
            <person name="Sipos G."/>
            <person name="Prasanna A.N."/>
            <person name="Walter M.C."/>
            <person name="O'Connor E."/>
            <person name="Balint B."/>
            <person name="Krizsan K."/>
            <person name="Kiss B."/>
            <person name="Hess J."/>
            <person name="Varga T."/>
            <person name="Slot J."/>
            <person name="Riley R."/>
            <person name="Boka B."/>
            <person name="Rigling D."/>
            <person name="Barry K."/>
            <person name="Lee J."/>
            <person name="Mihaltcheva S."/>
            <person name="LaButti K."/>
            <person name="Lipzen A."/>
            <person name="Waldron R."/>
            <person name="Moloney N.M."/>
            <person name="Sperisen C."/>
            <person name="Kredics L."/>
            <person name="Vagvoelgyi C."/>
            <person name="Patrignani A."/>
            <person name="Fitzpatrick D."/>
            <person name="Nagy I."/>
            <person name="Doyle S."/>
            <person name="Anderson J.B."/>
            <person name="Grigoriev I.V."/>
            <person name="Gueldener U."/>
            <person name="Muensterkoetter M."/>
            <person name="Nagy L.G."/>
        </authorList>
    </citation>
    <scope>NUCLEOTIDE SEQUENCE [LARGE SCALE GENOMIC DNA]</scope>
    <source>
        <strain evidence="3">Ar21-2</strain>
    </source>
</reference>
<dbReference type="Proteomes" id="UP000217790">
    <property type="component" value="Unassembled WGS sequence"/>
</dbReference>